<proteinExistence type="predicted"/>
<dbReference type="Pfam" id="PF00440">
    <property type="entry name" value="TetR_N"/>
    <property type="match status" value="1"/>
</dbReference>
<evidence type="ECO:0000256" key="1">
    <source>
        <dbReference type="ARBA" id="ARBA00023015"/>
    </source>
</evidence>
<dbReference type="PRINTS" id="PR00455">
    <property type="entry name" value="HTHTETR"/>
</dbReference>
<name>A0A2R4M5E9_9RHOB</name>
<protein>
    <recommendedName>
        <fullName evidence="6">HTH tetR-type domain-containing protein</fullName>
    </recommendedName>
</protein>
<reference evidence="7 8" key="1">
    <citation type="submission" date="2018-03" db="EMBL/GenBank/DDBJ databases">
        <title>The Complete Genome of Celeribacter baekdonensis strain LH4, a Thiosulfate-Oxidizing Alphaproteobacterium Isolated from Gulf of Mexico Continental Slope Sediments.</title>
        <authorList>
            <person name="Flood B.E."/>
            <person name="Bailey J.V."/>
            <person name="Leprich D."/>
        </authorList>
    </citation>
    <scope>NUCLEOTIDE SEQUENCE [LARGE SCALE GENOMIC DNA]</scope>
    <source>
        <strain evidence="7 8">LH4</strain>
    </source>
</reference>
<dbReference type="AlphaFoldDB" id="A0A2R4M5E9"/>
<evidence type="ECO:0000256" key="2">
    <source>
        <dbReference type="ARBA" id="ARBA00023125"/>
    </source>
</evidence>
<keyword evidence="1" id="KW-0805">Transcription regulation</keyword>
<dbReference type="InterPro" id="IPR001647">
    <property type="entry name" value="HTH_TetR"/>
</dbReference>
<dbReference type="KEGG" id="cbak:DA792_15895"/>
<dbReference type="InterPro" id="IPR023772">
    <property type="entry name" value="DNA-bd_HTH_TetR-type_CS"/>
</dbReference>
<dbReference type="InterPro" id="IPR009057">
    <property type="entry name" value="Homeodomain-like_sf"/>
</dbReference>
<sequence length="236" mass="26257">MTPVTPQNAENISAEKPHAPGLRDRKKAMRREEILSHAKHLFAEQGINATTMGDIAEAANVSPPTVFNYFGNKDGILIALITEGSRKAIAHDISMVPRTDADFASIVMDTLVTVSTGTLGIAGKRVWRYSEAATIRHPNTELAREYTRVDNKLLHALKQFIGYYDITLRAGTPADTDFLAELIFGVWNAEFFALIKDEEMDIATHKERLSARIRPLIQLLFDDAFLASPVLKPIRL</sequence>
<evidence type="ECO:0000256" key="5">
    <source>
        <dbReference type="SAM" id="MobiDB-lite"/>
    </source>
</evidence>
<evidence type="ECO:0000256" key="3">
    <source>
        <dbReference type="ARBA" id="ARBA00023163"/>
    </source>
</evidence>
<evidence type="ECO:0000313" key="8">
    <source>
        <dbReference type="Proteomes" id="UP000241447"/>
    </source>
</evidence>
<feature type="DNA-binding region" description="H-T-H motif" evidence="4">
    <location>
        <begin position="51"/>
        <end position="70"/>
    </location>
</feature>
<dbReference type="OrthoDB" id="7185252at2"/>
<dbReference type="PROSITE" id="PS50977">
    <property type="entry name" value="HTH_TETR_2"/>
    <property type="match status" value="1"/>
</dbReference>
<feature type="compositionally biased region" description="Polar residues" evidence="5">
    <location>
        <begin position="1"/>
        <end position="11"/>
    </location>
</feature>
<keyword evidence="2 4" id="KW-0238">DNA-binding</keyword>
<dbReference type="PROSITE" id="PS01081">
    <property type="entry name" value="HTH_TETR_1"/>
    <property type="match status" value="1"/>
</dbReference>
<feature type="region of interest" description="Disordered" evidence="5">
    <location>
        <begin position="1"/>
        <end position="25"/>
    </location>
</feature>
<feature type="domain" description="HTH tetR-type" evidence="6">
    <location>
        <begin position="28"/>
        <end position="88"/>
    </location>
</feature>
<evidence type="ECO:0000313" key="7">
    <source>
        <dbReference type="EMBL" id="AVW92393.1"/>
    </source>
</evidence>
<dbReference type="PANTHER" id="PTHR30055:SF234">
    <property type="entry name" value="HTH-TYPE TRANSCRIPTIONAL REGULATOR BETI"/>
    <property type="match status" value="1"/>
</dbReference>
<dbReference type="InterPro" id="IPR050109">
    <property type="entry name" value="HTH-type_TetR-like_transc_reg"/>
</dbReference>
<dbReference type="EMBL" id="CP028475">
    <property type="protein sequence ID" value="AVW92393.1"/>
    <property type="molecule type" value="Genomic_DNA"/>
</dbReference>
<keyword evidence="3" id="KW-0804">Transcription</keyword>
<feature type="compositionally biased region" description="Basic and acidic residues" evidence="5">
    <location>
        <begin position="13"/>
        <end position="23"/>
    </location>
</feature>
<organism evidence="7 8">
    <name type="scientific">Celeribacter baekdonensis</name>
    <dbReference type="NCBI Taxonomy" id="875171"/>
    <lineage>
        <taxon>Bacteria</taxon>
        <taxon>Pseudomonadati</taxon>
        <taxon>Pseudomonadota</taxon>
        <taxon>Alphaproteobacteria</taxon>
        <taxon>Rhodobacterales</taxon>
        <taxon>Roseobacteraceae</taxon>
        <taxon>Celeribacter</taxon>
    </lineage>
</organism>
<evidence type="ECO:0000256" key="4">
    <source>
        <dbReference type="PROSITE-ProRule" id="PRU00335"/>
    </source>
</evidence>
<evidence type="ECO:0000259" key="6">
    <source>
        <dbReference type="PROSITE" id="PS50977"/>
    </source>
</evidence>
<dbReference type="PANTHER" id="PTHR30055">
    <property type="entry name" value="HTH-TYPE TRANSCRIPTIONAL REGULATOR RUTR"/>
    <property type="match status" value="1"/>
</dbReference>
<accession>A0A2R4M5E9</accession>
<gene>
    <name evidence="7" type="ORF">DA792_15895</name>
</gene>
<dbReference type="RefSeq" id="WP_107721007.1">
    <property type="nucleotide sequence ID" value="NZ_CP028475.1"/>
</dbReference>
<dbReference type="Proteomes" id="UP000241447">
    <property type="component" value="Chromosome"/>
</dbReference>
<dbReference type="Gene3D" id="1.10.357.10">
    <property type="entry name" value="Tetracycline Repressor, domain 2"/>
    <property type="match status" value="1"/>
</dbReference>
<dbReference type="GO" id="GO:0000976">
    <property type="term" value="F:transcription cis-regulatory region binding"/>
    <property type="evidence" value="ECO:0007669"/>
    <property type="project" value="TreeGrafter"/>
</dbReference>
<dbReference type="GO" id="GO:0003700">
    <property type="term" value="F:DNA-binding transcription factor activity"/>
    <property type="evidence" value="ECO:0007669"/>
    <property type="project" value="TreeGrafter"/>
</dbReference>
<dbReference type="SUPFAM" id="SSF46689">
    <property type="entry name" value="Homeodomain-like"/>
    <property type="match status" value="1"/>
</dbReference>